<protein>
    <submittedName>
        <fullName evidence="2">DUF2812 domain-containing protein</fullName>
    </submittedName>
</protein>
<keyword evidence="3" id="KW-1185">Reference proteome</keyword>
<dbReference type="RefSeq" id="WP_206905116.1">
    <property type="nucleotide sequence ID" value="NZ_JAFLVT010000018.1"/>
</dbReference>
<organism evidence="2 3">
    <name type="scientific">Candidatus Enterococcus myersii</name>
    <dbReference type="NCBI Taxonomy" id="2815322"/>
    <lineage>
        <taxon>Bacteria</taxon>
        <taxon>Bacillati</taxon>
        <taxon>Bacillota</taxon>
        <taxon>Bacilli</taxon>
        <taxon>Lactobacillales</taxon>
        <taxon>Enterococcaceae</taxon>
        <taxon>Enterococcus</taxon>
    </lineage>
</organism>
<evidence type="ECO:0000313" key="3">
    <source>
        <dbReference type="Proteomes" id="UP000664256"/>
    </source>
</evidence>
<keyword evidence="1" id="KW-0812">Transmembrane</keyword>
<gene>
    <name evidence="2" type="ORF">JZO76_12550</name>
</gene>
<feature type="transmembrane region" description="Helical" evidence="1">
    <location>
        <begin position="150"/>
        <end position="176"/>
    </location>
</feature>
<dbReference type="EMBL" id="JAFLVT010000018">
    <property type="protein sequence ID" value="MBO0450349.1"/>
    <property type="molecule type" value="Genomic_DNA"/>
</dbReference>
<name>A0ABS3HA63_9ENTE</name>
<dbReference type="Proteomes" id="UP000664256">
    <property type="component" value="Unassembled WGS sequence"/>
</dbReference>
<feature type="transmembrane region" description="Helical" evidence="1">
    <location>
        <begin position="120"/>
        <end position="144"/>
    </location>
</feature>
<evidence type="ECO:0000313" key="2">
    <source>
        <dbReference type="EMBL" id="MBO0450349.1"/>
    </source>
</evidence>
<keyword evidence="1" id="KW-1133">Transmembrane helix</keyword>
<accession>A0ABS3HA63</accession>
<keyword evidence="1" id="KW-0472">Membrane</keyword>
<sequence>MRIGDKKYLVSLGVAFYPEKEMLRLNKQAEEGWHFVKMNSLGILVFQKGMPQNLTYSVDYFTGSKEDYAEYIALYEHSGWQHVTTFMKRYCYFVSNCPAAIFTDEKSYQTRIRQEWRQQFLQSLWVTLLGVLFYLAGNFFFGGSFDNWPIIYFAVTLVAIAFPVVLLMSMGTIKLLYQKRTKYYNKPEKFAKKQNIVRDTVVLMILGAILGGSLALLL</sequence>
<reference evidence="2 3" key="1">
    <citation type="submission" date="2021-03" db="EMBL/GenBank/DDBJ databases">
        <title>Enterococcal diversity collection.</title>
        <authorList>
            <person name="Gilmore M.S."/>
            <person name="Schwartzman J."/>
            <person name="Van Tyne D."/>
            <person name="Martin M."/>
            <person name="Earl A.M."/>
            <person name="Manson A.L."/>
            <person name="Straub T."/>
            <person name="Salamzade R."/>
            <person name="Saavedra J."/>
            <person name="Lebreton F."/>
            <person name="Prichula J."/>
            <person name="Schaufler K."/>
            <person name="Gaca A."/>
            <person name="Sgardioli B."/>
            <person name="Wagenaar J."/>
            <person name="Strong T."/>
        </authorList>
    </citation>
    <scope>NUCLEOTIDE SEQUENCE [LARGE SCALE GENOMIC DNA]</scope>
    <source>
        <strain evidence="2 3">MJM12</strain>
    </source>
</reference>
<proteinExistence type="predicted"/>
<feature type="transmembrane region" description="Helical" evidence="1">
    <location>
        <begin position="196"/>
        <end position="217"/>
    </location>
</feature>
<comment type="caution">
    <text evidence="2">The sequence shown here is derived from an EMBL/GenBank/DDBJ whole genome shotgun (WGS) entry which is preliminary data.</text>
</comment>
<dbReference type="Pfam" id="PF11193">
    <property type="entry name" value="DUF2812"/>
    <property type="match status" value="1"/>
</dbReference>
<dbReference type="InterPro" id="IPR021359">
    <property type="entry name" value="DUF2812"/>
</dbReference>
<evidence type="ECO:0000256" key="1">
    <source>
        <dbReference type="SAM" id="Phobius"/>
    </source>
</evidence>